<sequence>MNINATLFGQMVTFALLVWFTMKYVWPPLLQALEERKKKIAEGLAAAEKGKHEMELAEKRATAALKEAKDQAAEIVNQAQKRANALVDESKEAAKIEGERILANARSEIDRELENAKEELRKQVSALAISAAEKILQREVDQKKHKEILAGLGKQLG</sequence>
<keyword evidence="3 16" id="KW-1003">Cell membrane</keyword>
<dbReference type="GeneID" id="88222361"/>
<dbReference type="Gene3D" id="1.20.5.620">
    <property type="entry name" value="F1F0 ATP synthase subunit B, membrane domain"/>
    <property type="match status" value="1"/>
</dbReference>
<keyword evidence="5 16" id="KW-0138">CF(0)</keyword>
<keyword evidence="9 16" id="KW-0406">Ion transport</keyword>
<evidence type="ECO:0000256" key="15">
    <source>
        <dbReference type="ARBA" id="ARBA00037847"/>
    </source>
</evidence>
<reference evidence="19" key="1">
    <citation type="submission" date="2023-03" db="EMBL/GenBank/DDBJ databases">
        <authorList>
            <person name="Pearce D."/>
        </authorList>
    </citation>
    <scope>NUCLEOTIDE SEQUENCE</scope>
    <source>
        <strain evidence="19">Mc</strain>
    </source>
</reference>
<organism evidence="19 20">
    <name type="scientific">Methylococcus capsulatus</name>
    <dbReference type="NCBI Taxonomy" id="414"/>
    <lineage>
        <taxon>Bacteria</taxon>
        <taxon>Pseudomonadati</taxon>
        <taxon>Pseudomonadota</taxon>
        <taxon>Gammaproteobacteria</taxon>
        <taxon>Methylococcales</taxon>
        <taxon>Methylococcaceae</taxon>
        <taxon>Methylococcus</taxon>
    </lineage>
</organism>
<evidence type="ECO:0000256" key="10">
    <source>
        <dbReference type="ARBA" id="ARBA00023136"/>
    </source>
</evidence>
<gene>
    <name evidence="16 19" type="primary">atpF</name>
    <name evidence="19" type="ORF">MCNOR_1370</name>
</gene>
<evidence type="ECO:0000256" key="14">
    <source>
        <dbReference type="ARBA" id="ARBA00026054"/>
    </source>
</evidence>
<comment type="subunit">
    <text evidence="14">F-type ATPases have 2 components, F(1) - the catalytic core - and F(0) - the membrane proton channel. F(1) has five subunits: alpha(3), beta(3), gamma(1), delta(1), epsilon(1). F(0) has four main subunits: a(1), b(2) and c(10-14). The alpha and beta chains form an alternating ring which encloses part of the gamma chain. F(1) is attached to F(0) by a central stalk formed by the gamma and epsilon chains, while a peripheral stalk is formed by the delta and b chains.</text>
</comment>
<proteinExistence type="inferred from homology"/>
<dbReference type="HAMAP" id="MF_01398">
    <property type="entry name" value="ATP_synth_b_bprime"/>
    <property type="match status" value="1"/>
</dbReference>
<evidence type="ECO:0000256" key="9">
    <source>
        <dbReference type="ARBA" id="ARBA00023065"/>
    </source>
</evidence>
<evidence type="ECO:0000256" key="11">
    <source>
        <dbReference type="ARBA" id="ARBA00023310"/>
    </source>
</evidence>
<dbReference type="InterPro" id="IPR005864">
    <property type="entry name" value="ATP_synth_F0_bsu_bac"/>
</dbReference>
<evidence type="ECO:0000256" key="2">
    <source>
        <dbReference type="ARBA" id="ARBA00022448"/>
    </source>
</evidence>
<dbReference type="InterPro" id="IPR028987">
    <property type="entry name" value="ATP_synth_B-like_membr_sf"/>
</dbReference>
<comment type="subunit">
    <text evidence="16">F-type ATPases have 2 components, F(1) - the catalytic core - and F(0) - the membrane proton channel. F(1) has five subunits: alpha(3), beta(3), gamma(1), delta(1), epsilon(1). F(0) has three main subunits: a(1), b(2) and c(10-14). The alpha and beta chains form an alternating ring which encloses part of the gamma chain. F(1) is attached to F(0) by a central stalk formed by the gamma and epsilon chains, while a peripheral stalk is formed by the delta and b chains.</text>
</comment>
<dbReference type="OMA" id="ILAWFTM"/>
<protein>
    <recommendedName>
        <fullName evidence="16">ATP synthase subunit b</fullName>
    </recommendedName>
    <alternativeName>
        <fullName evidence="16">ATP synthase F(0) sector subunit b</fullName>
    </alternativeName>
    <alternativeName>
        <fullName evidence="16">ATPase subunit I</fullName>
    </alternativeName>
    <alternativeName>
        <fullName evidence="16">F-type ATPase subunit b</fullName>
        <shortName evidence="16">F-ATPase subunit b</shortName>
    </alternativeName>
</protein>
<dbReference type="SUPFAM" id="SSF81573">
    <property type="entry name" value="F1F0 ATP synthase subunit B, membrane domain"/>
    <property type="match status" value="1"/>
</dbReference>
<feature type="transmembrane region" description="Helical" evidence="16">
    <location>
        <begin position="6"/>
        <end position="26"/>
    </location>
</feature>
<evidence type="ECO:0000256" key="4">
    <source>
        <dbReference type="ARBA" id="ARBA00022519"/>
    </source>
</evidence>
<keyword evidence="6 16" id="KW-0812">Transmembrane</keyword>
<keyword evidence="8 16" id="KW-1133">Transmembrane helix</keyword>
<comment type="subcellular location">
    <subcellularLocation>
        <location evidence="16">Cell membrane</location>
        <topology evidence="16">Single-pass membrane protein</topology>
    </subcellularLocation>
    <subcellularLocation>
        <location evidence="15">Endomembrane system</location>
        <topology evidence="15">Single-pass membrane protein</topology>
    </subcellularLocation>
</comment>
<dbReference type="EMBL" id="OX458332">
    <property type="protein sequence ID" value="CAI8790112.1"/>
    <property type="molecule type" value="Genomic_DNA"/>
</dbReference>
<dbReference type="Proteomes" id="UP001158598">
    <property type="component" value="Chromosome"/>
</dbReference>
<dbReference type="FunFam" id="1.20.5.620:FF:000001">
    <property type="entry name" value="ATP synthase subunit b"/>
    <property type="match status" value="1"/>
</dbReference>
<evidence type="ECO:0000313" key="19">
    <source>
        <dbReference type="EMBL" id="CAI8790112.1"/>
    </source>
</evidence>
<keyword evidence="10 16" id="KW-0472">Membrane</keyword>
<dbReference type="PANTHER" id="PTHR33445:SF1">
    <property type="entry name" value="ATP SYNTHASE SUBUNIT B"/>
    <property type="match status" value="1"/>
</dbReference>
<dbReference type="GO" id="GO:0012505">
    <property type="term" value="C:endomembrane system"/>
    <property type="evidence" value="ECO:0007669"/>
    <property type="project" value="UniProtKB-SubCell"/>
</dbReference>
<evidence type="ECO:0000256" key="18">
    <source>
        <dbReference type="SAM" id="Coils"/>
    </source>
</evidence>
<dbReference type="CDD" id="cd06503">
    <property type="entry name" value="ATP-synt_Fo_b"/>
    <property type="match status" value="1"/>
</dbReference>
<name>A0AA35XY52_METCP</name>
<keyword evidence="11 16" id="KW-0066">ATP synthesis</keyword>
<evidence type="ECO:0000256" key="8">
    <source>
        <dbReference type="ARBA" id="ARBA00022989"/>
    </source>
</evidence>
<feature type="coiled-coil region" evidence="18">
    <location>
        <begin position="30"/>
        <end position="126"/>
    </location>
</feature>
<keyword evidence="2 16" id="KW-0813">Transport</keyword>
<accession>A0AA35XY52</accession>
<dbReference type="AlphaFoldDB" id="A0AA35XY52"/>
<evidence type="ECO:0000256" key="7">
    <source>
        <dbReference type="ARBA" id="ARBA00022781"/>
    </source>
</evidence>
<evidence type="ECO:0000256" key="6">
    <source>
        <dbReference type="ARBA" id="ARBA00022692"/>
    </source>
</evidence>
<dbReference type="Pfam" id="PF00430">
    <property type="entry name" value="ATP-synt_B"/>
    <property type="match status" value="1"/>
</dbReference>
<evidence type="ECO:0000256" key="3">
    <source>
        <dbReference type="ARBA" id="ARBA00022475"/>
    </source>
</evidence>
<dbReference type="RefSeq" id="WP_010959381.1">
    <property type="nucleotide sequence ID" value="NZ_CP079096.1"/>
</dbReference>
<dbReference type="GO" id="GO:0046933">
    <property type="term" value="F:proton-transporting ATP synthase activity, rotational mechanism"/>
    <property type="evidence" value="ECO:0007669"/>
    <property type="project" value="UniProtKB-UniRule"/>
</dbReference>
<dbReference type="GO" id="GO:0045259">
    <property type="term" value="C:proton-transporting ATP synthase complex"/>
    <property type="evidence" value="ECO:0007669"/>
    <property type="project" value="UniProtKB-KW"/>
</dbReference>
<comment type="similarity">
    <text evidence="1 16 17">Belongs to the ATPase B chain family.</text>
</comment>
<comment type="function">
    <text evidence="13">Component of the F(0) channel, it forms part of the peripheral stalk, linking F(1) to F(0). The b'-subunit is a diverged and duplicated form of b found in plants and photosynthetic bacteria.</text>
</comment>
<dbReference type="PANTHER" id="PTHR33445">
    <property type="entry name" value="ATP SYNTHASE SUBUNIT B', CHLOROPLASTIC"/>
    <property type="match status" value="1"/>
</dbReference>
<keyword evidence="4" id="KW-0997">Cell inner membrane</keyword>
<evidence type="ECO:0000256" key="13">
    <source>
        <dbReference type="ARBA" id="ARBA00025614"/>
    </source>
</evidence>
<evidence type="ECO:0000256" key="16">
    <source>
        <dbReference type="HAMAP-Rule" id="MF_01398"/>
    </source>
</evidence>
<evidence type="ECO:0000256" key="17">
    <source>
        <dbReference type="RuleBase" id="RU003848"/>
    </source>
</evidence>
<evidence type="ECO:0000256" key="5">
    <source>
        <dbReference type="ARBA" id="ARBA00022547"/>
    </source>
</evidence>
<dbReference type="GO" id="GO:0005886">
    <property type="term" value="C:plasma membrane"/>
    <property type="evidence" value="ECO:0007669"/>
    <property type="project" value="UniProtKB-SubCell"/>
</dbReference>
<keyword evidence="7 16" id="KW-0375">Hydrogen ion transport</keyword>
<evidence type="ECO:0000256" key="12">
    <source>
        <dbReference type="ARBA" id="ARBA00025198"/>
    </source>
</evidence>
<dbReference type="InterPro" id="IPR002146">
    <property type="entry name" value="ATP_synth_b/b'su_bac/chlpt"/>
</dbReference>
<dbReference type="SMR" id="A0AA35XY52"/>
<comment type="function">
    <text evidence="12 16">F(1)F(0) ATP synthase produces ATP from ADP in the presence of a proton or sodium gradient. F-type ATPases consist of two structural domains, F(1) containing the extramembraneous catalytic core and F(0) containing the membrane proton channel, linked together by a central stalk and a peripheral stalk. During catalysis, ATP synthesis in the catalytic domain of F(1) is coupled via a rotary mechanism of the central stalk subunits to proton translocation.</text>
</comment>
<evidence type="ECO:0000313" key="20">
    <source>
        <dbReference type="Proteomes" id="UP001158598"/>
    </source>
</evidence>
<dbReference type="NCBIfam" id="TIGR01144">
    <property type="entry name" value="ATP_synt_b"/>
    <property type="match status" value="1"/>
</dbReference>
<keyword evidence="18" id="KW-0175">Coiled coil</keyword>
<dbReference type="InterPro" id="IPR050059">
    <property type="entry name" value="ATP_synthase_B_chain"/>
</dbReference>
<evidence type="ECO:0000256" key="1">
    <source>
        <dbReference type="ARBA" id="ARBA00005513"/>
    </source>
</evidence>
<dbReference type="NCBIfam" id="NF004411">
    <property type="entry name" value="PRK05759.1-2"/>
    <property type="match status" value="1"/>
</dbReference>
<dbReference type="GO" id="GO:0046961">
    <property type="term" value="F:proton-transporting ATPase activity, rotational mechanism"/>
    <property type="evidence" value="ECO:0007669"/>
    <property type="project" value="TreeGrafter"/>
</dbReference>